<organism evidence="8 9">
    <name type="scientific">Linderina pennispora</name>
    <dbReference type="NCBI Taxonomy" id="61395"/>
    <lineage>
        <taxon>Eukaryota</taxon>
        <taxon>Fungi</taxon>
        <taxon>Fungi incertae sedis</taxon>
        <taxon>Zoopagomycota</taxon>
        <taxon>Kickxellomycotina</taxon>
        <taxon>Kickxellomycetes</taxon>
        <taxon>Kickxellales</taxon>
        <taxon>Kickxellaceae</taxon>
        <taxon>Linderina</taxon>
    </lineage>
</organism>
<evidence type="ECO:0000256" key="3">
    <source>
        <dbReference type="ARBA" id="ARBA00022737"/>
    </source>
</evidence>
<evidence type="ECO:0000256" key="6">
    <source>
        <dbReference type="PROSITE-ProRule" id="PRU00221"/>
    </source>
</evidence>
<comment type="pathway">
    <text evidence="1">Protein modification; protein ubiquitination.</text>
</comment>
<name>A0A1Y1WCM4_9FUNG</name>
<dbReference type="OrthoDB" id="5585917at2759"/>
<dbReference type="SUPFAM" id="SSF50978">
    <property type="entry name" value="WD40 repeat-like"/>
    <property type="match status" value="1"/>
</dbReference>
<dbReference type="Gene3D" id="2.130.10.10">
    <property type="entry name" value="YVTN repeat-like/Quinoprotein amine dehydrogenase"/>
    <property type="match status" value="2"/>
</dbReference>
<gene>
    <name evidence="8" type="ORF">DL89DRAFT_266205</name>
</gene>
<evidence type="ECO:0000256" key="1">
    <source>
        <dbReference type="ARBA" id="ARBA00004906"/>
    </source>
</evidence>
<keyword evidence="3" id="KW-0677">Repeat</keyword>
<dbReference type="InterPro" id="IPR019775">
    <property type="entry name" value="WD40_repeat_CS"/>
</dbReference>
<evidence type="ECO:0000256" key="4">
    <source>
        <dbReference type="ARBA" id="ARBA00022786"/>
    </source>
</evidence>
<dbReference type="InterPro" id="IPR015943">
    <property type="entry name" value="WD40/YVTN_repeat-like_dom_sf"/>
</dbReference>
<evidence type="ECO:0000256" key="2">
    <source>
        <dbReference type="ARBA" id="ARBA00022574"/>
    </source>
</evidence>
<dbReference type="PANTHER" id="PTHR22852:SF0">
    <property type="entry name" value="DENTICLELESS PROTEIN HOMOLOG"/>
    <property type="match status" value="1"/>
</dbReference>
<dbReference type="InterPro" id="IPR001680">
    <property type="entry name" value="WD40_rpt"/>
</dbReference>
<evidence type="ECO:0000313" key="9">
    <source>
        <dbReference type="Proteomes" id="UP000193922"/>
    </source>
</evidence>
<keyword evidence="9" id="KW-1185">Reference proteome</keyword>
<dbReference type="PROSITE" id="PS50294">
    <property type="entry name" value="WD_REPEATS_REGION"/>
    <property type="match status" value="1"/>
</dbReference>
<evidence type="ECO:0000313" key="8">
    <source>
        <dbReference type="EMBL" id="ORX71192.1"/>
    </source>
</evidence>
<dbReference type="PROSITE" id="PS00678">
    <property type="entry name" value="WD_REPEATS_1"/>
    <property type="match status" value="1"/>
</dbReference>
<dbReference type="GO" id="GO:0043161">
    <property type="term" value="P:proteasome-mediated ubiquitin-dependent protein catabolic process"/>
    <property type="evidence" value="ECO:0007669"/>
    <property type="project" value="TreeGrafter"/>
</dbReference>
<dbReference type="Proteomes" id="UP000193922">
    <property type="component" value="Unassembled WGS sequence"/>
</dbReference>
<keyword evidence="4" id="KW-0833">Ubl conjugation pathway</keyword>
<dbReference type="STRING" id="61395.A0A1Y1WCM4"/>
<feature type="non-terminal residue" evidence="8">
    <location>
        <position position="421"/>
    </location>
</feature>
<protein>
    <submittedName>
        <fullName evidence="8">WD40 repeat-like protein</fullName>
    </submittedName>
</protein>
<proteinExistence type="inferred from homology"/>
<dbReference type="Pfam" id="PF00400">
    <property type="entry name" value="WD40"/>
    <property type="match status" value="3"/>
</dbReference>
<dbReference type="GO" id="GO:0030674">
    <property type="term" value="F:protein-macromolecule adaptor activity"/>
    <property type="evidence" value="ECO:0007669"/>
    <property type="project" value="TreeGrafter"/>
</dbReference>
<dbReference type="SMART" id="SM00320">
    <property type="entry name" value="WD40"/>
    <property type="match status" value="4"/>
</dbReference>
<dbReference type="PROSITE" id="PS50082">
    <property type="entry name" value="WD_REPEATS_2"/>
    <property type="match status" value="1"/>
</dbReference>
<dbReference type="GO" id="GO:0005634">
    <property type="term" value="C:nucleus"/>
    <property type="evidence" value="ECO:0007669"/>
    <property type="project" value="TreeGrafter"/>
</dbReference>
<dbReference type="GeneID" id="63803652"/>
<dbReference type="InterPro" id="IPR036322">
    <property type="entry name" value="WD40_repeat_dom_sf"/>
</dbReference>
<comment type="caution">
    <text evidence="8">The sequence shown here is derived from an EMBL/GenBank/DDBJ whole genome shotgun (WGS) entry which is preliminary data.</text>
</comment>
<sequence length="421" mass="46667">MAPRSRLSDITLRANNSQQHSARQITIFDALNAAHRRNKRQRQQQLSADDCENIDGNAHTPNKKPSRRPHLYLKSSTAMDVCPPVHCLESLVSPTTNMFRLYASDDTQAGLDNRMALVDEGGSISIFNTVSHNDDDNGMVPASRWRGHDNAIFDIKWRHGDAQLQQALLGEFRGHSQTVRIASDGLYTYRPVKTIERAHHGVVRATKPHQPKTKRHTGSVTNVQSLAHNPNLIASVGSTNAMVRYWDMRSSYSTRSTLALPVPRPRGASSLTLDPDGTRLYSASNDNTVYVHNALAPGYPVAHLTAPEFICDSFNISTSVSPCGQYLAAGSTNGSVVVWELDRYGFNSSKRRVVLQGHTKEASCVAWYPLQDRTQLVTCGDDSVMRVWDIDAELAEQGRNDPMKRCQWGLASVLISSMSKC</sequence>
<dbReference type="InterPro" id="IPR051865">
    <property type="entry name" value="WD-repeat_CDT2_adapter"/>
</dbReference>
<dbReference type="PANTHER" id="PTHR22852">
    <property type="entry name" value="LETHAL 2 DENTICLELESS PROTEIN RETINOIC ACID-REGULATED NUCLEAR MATRIX-ASSOCIATED PROTEIN"/>
    <property type="match status" value="1"/>
</dbReference>
<accession>A0A1Y1WCM4</accession>
<dbReference type="EMBL" id="MCFD01000004">
    <property type="protein sequence ID" value="ORX71192.1"/>
    <property type="molecule type" value="Genomic_DNA"/>
</dbReference>
<comment type="similarity">
    <text evidence="5">Belongs to the WD repeat cdt2 family.</text>
</comment>
<dbReference type="AlphaFoldDB" id="A0A1Y1WCM4"/>
<evidence type="ECO:0000256" key="7">
    <source>
        <dbReference type="SAM" id="MobiDB-lite"/>
    </source>
</evidence>
<evidence type="ECO:0000256" key="5">
    <source>
        <dbReference type="ARBA" id="ARBA00038344"/>
    </source>
</evidence>
<feature type="repeat" description="WD" evidence="6">
    <location>
        <begin position="355"/>
        <end position="391"/>
    </location>
</feature>
<dbReference type="RefSeq" id="XP_040744707.1">
    <property type="nucleotide sequence ID" value="XM_040887004.1"/>
</dbReference>
<reference evidence="8 9" key="1">
    <citation type="submission" date="2016-07" db="EMBL/GenBank/DDBJ databases">
        <title>Pervasive Adenine N6-methylation of Active Genes in Fungi.</title>
        <authorList>
            <consortium name="DOE Joint Genome Institute"/>
            <person name="Mondo S.J."/>
            <person name="Dannebaum R.O."/>
            <person name="Kuo R.C."/>
            <person name="Labutti K."/>
            <person name="Haridas S."/>
            <person name="Kuo A."/>
            <person name="Salamov A."/>
            <person name="Ahrendt S.R."/>
            <person name="Lipzen A."/>
            <person name="Sullivan W."/>
            <person name="Andreopoulos W.B."/>
            <person name="Clum A."/>
            <person name="Lindquist E."/>
            <person name="Daum C."/>
            <person name="Ramamoorthy G.K."/>
            <person name="Gryganskyi A."/>
            <person name="Culley D."/>
            <person name="Magnuson J.K."/>
            <person name="James T.Y."/>
            <person name="O'Malley M.A."/>
            <person name="Stajich J.E."/>
            <person name="Spatafora J.W."/>
            <person name="Visel A."/>
            <person name="Grigoriev I.V."/>
        </authorList>
    </citation>
    <scope>NUCLEOTIDE SEQUENCE [LARGE SCALE GENOMIC DNA]</scope>
    <source>
        <strain evidence="8 9">ATCC 12442</strain>
    </source>
</reference>
<feature type="region of interest" description="Disordered" evidence="7">
    <location>
        <begin position="37"/>
        <end position="69"/>
    </location>
</feature>
<keyword evidence="2 6" id="KW-0853">WD repeat</keyword>